<sequence>MNRLEGIQLFSKWKKVNLLGMKRICNRGSLPVQMRIRTRAYQHQSETHLGLFSKHTYLVEEEEEEIDDTLAQAAGATVPLVTPGVHGTVHEATPLEPTKQRRIKVLLVIFCVLITALAVGLGIPLSRLPVPADNSSEPPVVLTSSPSMSLPPSPSPTERSYACFADRDKLKLTIDRYVQLGCNEGAAFCPASIVEKYGWPMGSWCVDDVTNMASLF</sequence>
<feature type="region of interest" description="Disordered" evidence="1">
    <location>
        <begin position="134"/>
        <end position="156"/>
    </location>
</feature>
<feature type="compositionally biased region" description="Low complexity" evidence="1">
    <location>
        <begin position="138"/>
        <end position="148"/>
    </location>
</feature>
<keyword evidence="2" id="KW-1133">Transmembrane helix</keyword>
<evidence type="ECO:0000256" key="1">
    <source>
        <dbReference type="SAM" id="MobiDB-lite"/>
    </source>
</evidence>
<name>A0AAD9DAE3_9STRA</name>
<evidence type="ECO:0000313" key="3">
    <source>
        <dbReference type="EMBL" id="KAK1740052.1"/>
    </source>
</evidence>
<proteinExistence type="predicted"/>
<keyword evidence="2" id="KW-0812">Transmembrane</keyword>
<dbReference type="Proteomes" id="UP001224775">
    <property type="component" value="Unassembled WGS sequence"/>
</dbReference>
<gene>
    <name evidence="3" type="ORF">QTG54_009002</name>
</gene>
<reference evidence="3" key="1">
    <citation type="submission" date="2023-06" db="EMBL/GenBank/DDBJ databases">
        <title>Survivors Of The Sea: Transcriptome response of Skeletonema marinoi to long-term dormancy.</title>
        <authorList>
            <person name="Pinder M.I.M."/>
            <person name="Kourtchenko O."/>
            <person name="Robertson E.K."/>
            <person name="Larsson T."/>
            <person name="Maumus F."/>
            <person name="Osuna-Cruz C.M."/>
            <person name="Vancaester E."/>
            <person name="Stenow R."/>
            <person name="Vandepoele K."/>
            <person name="Ploug H."/>
            <person name="Bruchert V."/>
            <person name="Godhe A."/>
            <person name="Topel M."/>
        </authorList>
    </citation>
    <scope>NUCLEOTIDE SEQUENCE</scope>
    <source>
        <strain evidence="3">R05AC</strain>
    </source>
</reference>
<dbReference type="AlphaFoldDB" id="A0AAD9DAE3"/>
<feature type="transmembrane region" description="Helical" evidence="2">
    <location>
        <begin position="105"/>
        <end position="125"/>
    </location>
</feature>
<accession>A0AAD9DAE3</accession>
<organism evidence="3 4">
    <name type="scientific">Skeletonema marinoi</name>
    <dbReference type="NCBI Taxonomy" id="267567"/>
    <lineage>
        <taxon>Eukaryota</taxon>
        <taxon>Sar</taxon>
        <taxon>Stramenopiles</taxon>
        <taxon>Ochrophyta</taxon>
        <taxon>Bacillariophyta</taxon>
        <taxon>Coscinodiscophyceae</taxon>
        <taxon>Thalassiosirophycidae</taxon>
        <taxon>Thalassiosirales</taxon>
        <taxon>Skeletonemataceae</taxon>
        <taxon>Skeletonema</taxon>
        <taxon>Skeletonema marinoi-dohrnii complex</taxon>
    </lineage>
</organism>
<protein>
    <submittedName>
        <fullName evidence="3">Uncharacterized protein</fullName>
    </submittedName>
</protein>
<comment type="caution">
    <text evidence="3">The sequence shown here is derived from an EMBL/GenBank/DDBJ whole genome shotgun (WGS) entry which is preliminary data.</text>
</comment>
<keyword evidence="2" id="KW-0472">Membrane</keyword>
<dbReference type="EMBL" id="JATAAI010000016">
    <property type="protein sequence ID" value="KAK1740052.1"/>
    <property type="molecule type" value="Genomic_DNA"/>
</dbReference>
<evidence type="ECO:0000256" key="2">
    <source>
        <dbReference type="SAM" id="Phobius"/>
    </source>
</evidence>
<evidence type="ECO:0000313" key="4">
    <source>
        <dbReference type="Proteomes" id="UP001224775"/>
    </source>
</evidence>
<keyword evidence="4" id="KW-1185">Reference proteome</keyword>